<evidence type="ECO:0000256" key="2">
    <source>
        <dbReference type="ARBA" id="ARBA00022723"/>
    </source>
</evidence>
<dbReference type="Proteomes" id="UP000509742">
    <property type="component" value="Chromosome"/>
</dbReference>
<reference evidence="6 7" key="1">
    <citation type="submission" date="2019-06" db="EMBL/GenBank/DDBJ databases">
        <title>Complete genome sequence of Helicobacter suis SNTW101c.</title>
        <authorList>
            <person name="Rimbara E."/>
            <person name="Suzuki M."/>
            <person name="Matsui H."/>
            <person name="Nakamura M."/>
            <person name="Mori S."/>
            <person name="Shibayama K."/>
        </authorList>
    </citation>
    <scope>NUCLEOTIDE SEQUENCE [LARGE SCALE GENOMIC DNA]</scope>
    <source>
        <strain evidence="6 7">SNTW101c</strain>
    </source>
</reference>
<dbReference type="PANTHER" id="PTHR30632">
    <property type="entry name" value="MOLYBDATE-BINDING PERIPLASMIC PROTEIN"/>
    <property type="match status" value="1"/>
</dbReference>
<feature type="binding site" evidence="4">
    <location>
        <position position="157"/>
    </location>
    <ligand>
        <name>molybdate</name>
        <dbReference type="ChEBI" id="CHEBI:36264"/>
    </ligand>
</feature>
<evidence type="ECO:0000256" key="4">
    <source>
        <dbReference type="PIRSR" id="PIRSR004846-1"/>
    </source>
</evidence>
<accession>A0A6J4CYH0</accession>
<dbReference type="InterPro" id="IPR044084">
    <property type="entry name" value="AvModA-like_subst-bd"/>
</dbReference>
<dbReference type="PIRSF" id="PIRSF004846">
    <property type="entry name" value="ModA"/>
    <property type="match status" value="1"/>
</dbReference>
<dbReference type="GeneID" id="56928060"/>
<dbReference type="NCBIfam" id="TIGR01256">
    <property type="entry name" value="modA"/>
    <property type="match status" value="1"/>
</dbReference>
<gene>
    <name evidence="6" type="primary">modA</name>
    <name evidence="5" type="ORF">NHP190020_03100</name>
    <name evidence="6" type="ORF">SNTW_02050</name>
</gene>
<reference evidence="5 8" key="2">
    <citation type="submission" date="2020-04" db="EMBL/GenBank/DDBJ databases">
        <title>Genomic analysis of gastric non-Helicobacter pylori Helicobacters isolated in Japan.</title>
        <authorList>
            <person name="Suzuki M."/>
            <person name="Rimbara E."/>
        </authorList>
    </citation>
    <scope>NUCLEOTIDE SEQUENCE [LARGE SCALE GENOMIC DNA]</scope>
    <source>
        <strain evidence="5 8">NHP19-0020</strain>
    </source>
</reference>
<dbReference type="SUPFAM" id="SSF53850">
    <property type="entry name" value="Periplasmic binding protein-like II"/>
    <property type="match status" value="1"/>
</dbReference>
<dbReference type="CDD" id="cd13539">
    <property type="entry name" value="PBP2_AvModA"/>
    <property type="match status" value="1"/>
</dbReference>
<evidence type="ECO:0000256" key="3">
    <source>
        <dbReference type="ARBA" id="ARBA00022729"/>
    </source>
</evidence>
<dbReference type="Proteomes" id="UP000317935">
    <property type="component" value="Chromosome"/>
</dbReference>
<evidence type="ECO:0000256" key="1">
    <source>
        <dbReference type="ARBA" id="ARBA00009175"/>
    </source>
</evidence>
<dbReference type="PANTHER" id="PTHR30632:SF14">
    <property type="entry name" value="TUNGSTATE_MOLYBDATE_CHROMATE-BINDING PROTEIN MODA"/>
    <property type="match status" value="1"/>
</dbReference>
<keyword evidence="3" id="KW-0732">Signal</keyword>
<protein>
    <submittedName>
        <fullName evidence="6">Molybdenum ABC transporter ModA</fullName>
    </submittedName>
</protein>
<dbReference type="EMBL" id="AP023036">
    <property type="protein sequence ID" value="BCD45271.1"/>
    <property type="molecule type" value="Genomic_DNA"/>
</dbReference>
<dbReference type="InterPro" id="IPR050682">
    <property type="entry name" value="ModA/WtpA"/>
</dbReference>
<dbReference type="GO" id="GO:0015689">
    <property type="term" value="P:molybdate ion transport"/>
    <property type="evidence" value="ECO:0007669"/>
    <property type="project" value="InterPro"/>
</dbReference>
<evidence type="ECO:0000313" key="8">
    <source>
        <dbReference type="Proteomes" id="UP000509742"/>
    </source>
</evidence>
<feature type="binding site" evidence="4">
    <location>
        <position position="53"/>
    </location>
    <ligand>
        <name>molybdate</name>
        <dbReference type="ChEBI" id="CHEBI:36264"/>
    </ligand>
</feature>
<dbReference type="Pfam" id="PF13531">
    <property type="entry name" value="SBP_bac_11"/>
    <property type="match status" value="1"/>
</dbReference>
<evidence type="ECO:0000313" key="5">
    <source>
        <dbReference type="EMBL" id="BCD45271.1"/>
    </source>
</evidence>
<evidence type="ECO:0000313" key="7">
    <source>
        <dbReference type="Proteomes" id="UP000317935"/>
    </source>
</evidence>
<proteinExistence type="inferred from homology"/>
<name>A0A6J4CYH0_9HELI</name>
<evidence type="ECO:0000313" key="6">
    <source>
        <dbReference type="EMBL" id="BCD69560.1"/>
    </source>
</evidence>
<dbReference type="InterPro" id="IPR005950">
    <property type="entry name" value="ModA"/>
</dbReference>
<dbReference type="GO" id="GO:0030973">
    <property type="term" value="F:molybdate ion binding"/>
    <property type="evidence" value="ECO:0007669"/>
    <property type="project" value="InterPro"/>
</dbReference>
<keyword evidence="4" id="KW-0500">Molybdenum</keyword>
<keyword evidence="2 4" id="KW-0479">Metal-binding</keyword>
<dbReference type="Gene3D" id="3.40.190.10">
    <property type="entry name" value="Periplasmic binding protein-like II"/>
    <property type="match status" value="2"/>
</dbReference>
<dbReference type="EMBL" id="AP019774">
    <property type="protein sequence ID" value="BCD69560.1"/>
    <property type="molecule type" value="Genomic_DNA"/>
</dbReference>
<dbReference type="AlphaFoldDB" id="A0A6J4CYH0"/>
<comment type="similarity">
    <text evidence="1">Belongs to the bacterial solute-binding protein ModA family.</text>
</comment>
<dbReference type="GO" id="GO:0046872">
    <property type="term" value="F:metal ion binding"/>
    <property type="evidence" value="ECO:0007669"/>
    <property type="project" value="UniProtKB-KW"/>
</dbReference>
<keyword evidence="8" id="KW-1185">Reference proteome</keyword>
<dbReference type="OrthoDB" id="9785015at2"/>
<dbReference type="RefSeq" id="WP_006564911.1">
    <property type="nucleotide sequence ID" value="NZ_AP019774.1"/>
</dbReference>
<organism evidence="6 7">
    <name type="scientific">Helicobacter suis</name>
    <dbReference type="NCBI Taxonomy" id="104628"/>
    <lineage>
        <taxon>Bacteria</taxon>
        <taxon>Pseudomonadati</taxon>
        <taxon>Campylobacterota</taxon>
        <taxon>Epsilonproteobacteria</taxon>
        <taxon>Campylobacterales</taxon>
        <taxon>Helicobacteraceae</taxon>
        <taxon>Helicobacter</taxon>
    </lineage>
</organism>
<sequence length="240" mass="26488">MRFLVLGILWVSLCLGAEVRVAVAANLTQAMQVIKSAFLKKHSAQVLLSFGSSGHFFNQITQGAPFDLFISADKQRPLRLQQEKYTPYPVKVYARGVLVLWSKQEKIHSLEALQGSFKHLAIANPNLAPYGRASMEVLQKLNLADALALKIVQAGSISQATQYVQSGAAKLGFSALSLMRKDSHYFIVPKEYYSPIEQAMVLTQKGGKNPLAKALEDFILSKDGQAILKKYGYLVEELGE</sequence>